<dbReference type="SUPFAM" id="SSF89095">
    <property type="entry name" value="GatB/YqeY motif"/>
    <property type="match status" value="1"/>
</dbReference>
<dbReference type="InterPro" id="IPR018027">
    <property type="entry name" value="Asn/Gln_amidotransferase"/>
</dbReference>
<dbReference type="PANTHER" id="PTHR11659">
    <property type="entry name" value="GLUTAMYL-TRNA GLN AMIDOTRANSFERASE SUBUNIT B MITOCHONDRIAL AND PROKARYOTIC PET112-RELATED"/>
    <property type="match status" value="1"/>
</dbReference>
<dbReference type="InterPro" id="IPR006075">
    <property type="entry name" value="Asn/Gln-tRNA_Trfase_suB/E_cat"/>
</dbReference>
<proteinExistence type="inferred from homology"/>
<dbReference type="FunFam" id="1.10.10.410:FF:000001">
    <property type="entry name" value="Aspartyl/glutamyl-tRNA(Asn/Gln) amidotransferase subunit B"/>
    <property type="match status" value="1"/>
</dbReference>
<dbReference type="NCBIfam" id="NF004015">
    <property type="entry name" value="PRK05477.1-5"/>
    <property type="match status" value="1"/>
</dbReference>
<organism evidence="13 14">
    <name type="scientific">Fundidesulfovibrio magnetotacticus</name>
    <dbReference type="NCBI Taxonomy" id="2730080"/>
    <lineage>
        <taxon>Bacteria</taxon>
        <taxon>Pseudomonadati</taxon>
        <taxon>Thermodesulfobacteriota</taxon>
        <taxon>Desulfovibrionia</taxon>
        <taxon>Desulfovibrionales</taxon>
        <taxon>Desulfovibrionaceae</taxon>
        <taxon>Fundidesulfovibrio</taxon>
    </lineage>
</organism>
<dbReference type="InterPro" id="IPR014746">
    <property type="entry name" value="Gln_synth/guanido_kin_cat_dom"/>
</dbReference>
<evidence type="ECO:0000256" key="8">
    <source>
        <dbReference type="ARBA" id="ARBA00024799"/>
    </source>
</evidence>
<reference evidence="13 14" key="2">
    <citation type="submission" date="2020-05" db="EMBL/GenBank/DDBJ databases">
        <title>Draft genome sequence of Desulfovibrio sp. strainFSS-1.</title>
        <authorList>
            <person name="Shimoshige H."/>
            <person name="Kobayashi H."/>
            <person name="Maekawa T."/>
        </authorList>
    </citation>
    <scope>NUCLEOTIDE SEQUENCE [LARGE SCALE GENOMIC DNA]</scope>
    <source>
        <strain evidence="13 14">SIID29052-01</strain>
    </source>
</reference>
<keyword evidence="4 11" id="KW-0436">Ligase</keyword>
<dbReference type="HAMAP" id="MF_00121">
    <property type="entry name" value="GatB"/>
    <property type="match status" value="1"/>
</dbReference>
<dbReference type="FunFam" id="1.10.150.380:FF:000001">
    <property type="entry name" value="Aspartyl/glutamyl-tRNA(Asn/Gln) amidotransferase subunit B"/>
    <property type="match status" value="1"/>
</dbReference>
<comment type="function">
    <text evidence="8 11">Allows the formation of correctly charged Asn-tRNA(Asn) or Gln-tRNA(Gln) through the transamidation of misacylated Asp-tRNA(Asn) or Glu-tRNA(Gln) in organisms which lack either or both of asparaginyl-tRNA or glutaminyl-tRNA synthetases. The reaction takes place in the presence of glutamine and ATP through an activated phospho-Asp-tRNA(Asn) or phospho-Glu-tRNA(Gln).</text>
</comment>
<evidence type="ECO:0000256" key="4">
    <source>
        <dbReference type="ARBA" id="ARBA00022598"/>
    </source>
</evidence>
<dbReference type="GO" id="GO:0006412">
    <property type="term" value="P:translation"/>
    <property type="evidence" value="ECO:0007669"/>
    <property type="project" value="UniProtKB-UniRule"/>
</dbReference>
<dbReference type="InterPro" id="IPR023168">
    <property type="entry name" value="GatB_Yqey_C_2"/>
</dbReference>
<reference evidence="13 14" key="1">
    <citation type="submission" date="2020-04" db="EMBL/GenBank/DDBJ databases">
        <authorList>
            <consortium name="Desulfovibrio sp. FSS-1 genome sequencing consortium"/>
            <person name="Shimoshige H."/>
            <person name="Kobayashi H."/>
            <person name="Maekawa T."/>
        </authorList>
    </citation>
    <scope>NUCLEOTIDE SEQUENCE [LARGE SCALE GENOMIC DNA]</scope>
    <source>
        <strain evidence="13 14">SIID29052-01</strain>
    </source>
</reference>
<evidence type="ECO:0000256" key="9">
    <source>
        <dbReference type="ARBA" id="ARBA00047380"/>
    </source>
</evidence>
<keyword evidence="5 11" id="KW-0547">Nucleotide-binding</keyword>
<evidence type="ECO:0000256" key="3">
    <source>
        <dbReference type="ARBA" id="ARBA00016923"/>
    </source>
</evidence>
<evidence type="ECO:0000256" key="7">
    <source>
        <dbReference type="ARBA" id="ARBA00022917"/>
    </source>
</evidence>
<evidence type="ECO:0000256" key="10">
    <source>
        <dbReference type="ARBA" id="ARBA00047913"/>
    </source>
</evidence>
<dbReference type="InterPro" id="IPR003789">
    <property type="entry name" value="Asn/Gln_tRNA_amidoTrase-B-like"/>
</dbReference>
<dbReference type="NCBIfam" id="NF004012">
    <property type="entry name" value="PRK05477.1-2"/>
    <property type="match status" value="1"/>
</dbReference>
<evidence type="ECO:0000259" key="12">
    <source>
        <dbReference type="SMART" id="SM00845"/>
    </source>
</evidence>
<dbReference type="Gene3D" id="1.10.150.380">
    <property type="entry name" value="GatB domain, N-terminal subdomain"/>
    <property type="match status" value="1"/>
</dbReference>
<dbReference type="NCBIfam" id="TIGR00133">
    <property type="entry name" value="gatB"/>
    <property type="match status" value="1"/>
</dbReference>
<dbReference type="SUPFAM" id="SSF55931">
    <property type="entry name" value="Glutamine synthetase/guanido kinase"/>
    <property type="match status" value="1"/>
</dbReference>
<dbReference type="Proteomes" id="UP000494245">
    <property type="component" value="Unassembled WGS sequence"/>
</dbReference>
<name>A0A6V8LNW7_9BACT</name>
<keyword evidence="13" id="KW-0808">Transferase</keyword>
<keyword evidence="6 11" id="KW-0067">ATP-binding</keyword>
<dbReference type="NCBIfam" id="NF004014">
    <property type="entry name" value="PRK05477.1-4"/>
    <property type="match status" value="1"/>
</dbReference>
<dbReference type="PROSITE" id="PS01234">
    <property type="entry name" value="GATB"/>
    <property type="match status" value="1"/>
</dbReference>
<dbReference type="Pfam" id="PF02637">
    <property type="entry name" value="GatB_Yqey"/>
    <property type="match status" value="1"/>
</dbReference>
<evidence type="ECO:0000256" key="6">
    <source>
        <dbReference type="ARBA" id="ARBA00022840"/>
    </source>
</evidence>
<evidence type="ECO:0000256" key="1">
    <source>
        <dbReference type="ARBA" id="ARBA00005306"/>
    </source>
</evidence>
<accession>A0A6V8LNW7</accession>
<dbReference type="GO" id="GO:0005524">
    <property type="term" value="F:ATP binding"/>
    <property type="evidence" value="ECO:0007669"/>
    <property type="project" value="UniProtKB-KW"/>
</dbReference>
<dbReference type="SMART" id="SM00845">
    <property type="entry name" value="GatB_Yqey"/>
    <property type="match status" value="1"/>
</dbReference>
<dbReference type="EMBL" id="BLTE01000001">
    <property type="protein sequence ID" value="GFK92680.1"/>
    <property type="molecule type" value="Genomic_DNA"/>
</dbReference>
<comment type="similarity">
    <text evidence="1 11">Belongs to the GatB/GatE family. GatB subfamily.</text>
</comment>
<dbReference type="InterPro" id="IPR042114">
    <property type="entry name" value="GatB_C_1"/>
</dbReference>
<comment type="caution">
    <text evidence="13">The sequence shown here is derived from an EMBL/GenBank/DDBJ whole genome shotgun (WGS) entry which is preliminary data.</text>
</comment>
<keyword evidence="7 11" id="KW-0648">Protein biosynthesis</keyword>
<evidence type="ECO:0000256" key="11">
    <source>
        <dbReference type="HAMAP-Rule" id="MF_00121"/>
    </source>
</evidence>
<dbReference type="GO" id="GO:0070681">
    <property type="term" value="P:glutaminyl-tRNAGln biosynthesis via transamidation"/>
    <property type="evidence" value="ECO:0007669"/>
    <property type="project" value="TreeGrafter"/>
</dbReference>
<dbReference type="GO" id="GO:0050567">
    <property type="term" value="F:glutaminyl-tRNA synthase (glutamine-hydrolyzing) activity"/>
    <property type="evidence" value="ECO:0007669"/>
    <property type="project" value="UniProtKB-UniRule"/>
</dbReference>
<protein>
    <recommendedName>
        <fullName evidence="3 11">Aspartyl/glutamyl-tRNA(Asn/Gln) amidotransferase subunit B</fullName>
        <shortName evidence="11">Asp/Glu-ADT subunit B</shortName>
        <ecNumber evidence="11">6.3.5.-</ecNumber>
    </recommendedName>
</protein>
<sequence>MPQYEAVIGLEVHAQLLTRSKIFCACSTAFGQDPNENVCPVCAGMPGVLPVLNATAVEYAAKMGMAVECAVNPVSVFARKNYFYPDLPKGYQISQYENPVCERGRVDILVDAVPKTIGVTRIHMEEDAGKNIHSQADNASYVDLNRACVPLIEIVSEPDMRSSEEAVAYLKELRSILVYLGICDGNMEEGSFRCDANISIRPVGQKEFGTRTEIKNVNSFRHVRQAIDYEIQRQKDCLEDGEPIVQETRLYNPEKNVTVSMRGKEEAHDYRYFPDPDLVPLRIAPEKLERWRAELPELPRAKRARFMEDFGLSAYDADVLTAERDVAEYFEACVAAGGDPKKSANWIMSEFLRELAEAKISAKAARLRPADLAKLVAVIDSGLISGKIAKQIFPELFAQGGDPEALVKAKGLVQISDTSALEAAIDAVIAANPAEAEAFRGGKTKLMGFFVGQVMKATRGQANPGLVNELLAKKLS</sequence>
<gene>
    <name evidence="11 13" type="primary">gatB</name>
    <name evidence="13" type="ORF">NNJEOMEG_00506</name>
</gene>
<dbReference type="AlphaFoldDB" id="A0A6V8LNW7"/>
<feature type="domain" description="Asn/Gln amidotransferase" evidence="12">
    <location>
        <begin position="328"/>
        <end position="475"/>
    </location>
</feature>
<dbReference type="PANTHER" id="PTHR11659:SF0">
    <property type="entry name" value="GLUTAMYL-TRNA(GLN) AMIDOTRANSFERASE SUBUNIT B, MITOCHONDRIAL"/>
    <property type="match status" value="1"/>
</dbReference>
<dbReference type="InterPro" id="IPR004413">
    <property type="entry name" value="GatB"/>
</dbReference>
<dbReference type="Pfam" id="PF02934">
    <property type="entry name" value="GatB_N"/>
    <property type="match status" value="1"/>
</dbReference>
<comment type="subunit">
    <text evidence="2 11">Heterotrimer of A, B and C subunits.</text>
</comment>
<dbReference type="InterPro" id="IPR017958">
    <property type="entry name" value="Gln-tRNA_amidoTrfase_suB_CS"/>
</dbReference>
<evidence type="ECO:0000313" key="14">
    <source>
        <dbReference type="Proteomes" id="UP000494245"/>
    </source>
</evidence>
<keyword evidence="14" id="KW-1185">Reference proteome</keyword>
<dbReference type="GO" id="GO:0016740">
    <property type="term" value="F:transferase activity"/>
    <property type="evidence" value="ECO:0007669"/>
    <property type="project" value="UniProtKB-KW"/>
</dbReference>
<comment type="catalytic activity">
    <reaction evidence="10 11">
        <text>L-glutamyl-tRNA(Gln) + L-glutamine + ATP + H2O = L-glutaminyl-tRNA(Gln) + L-glutamate + ADP + phosphate + H(+)</text>
        <dbReference type="Rhea" id="RHEA:17521"/>
        <dbReference type="Rhea" id="RHEA-COMP:9681"/>
        <dbReference type="Rhea" id="RHEA-COMP:9684"/>
        <dbReference type="ChEBI" id="CHEBI:15377"/>
        <dbReference type="ChEBI" id="CHEBI:15378"/>
        <dbReference type="ChEBI" id="CHEBI:29985"/>
        <dbReference type="ChEBI" id="CHEBI:30616"/>
        <dbReference type="ChEBI" id="CHEBI:43474"/>
        <dbReference type="ChEBI" id="CHEBI:58359"/>
        <dbReference type="ChEBI" id="CHEBI:78520"/>
        <dbReference type="ChEBI" id="CHEBI:78521"/>
        <dbReference type="ChEBI" id="CHEBI:456216"/>
    </reaction>
</comment>
<dbReference type="RefSeq" id="WP_173080951.1">
    <property type="nucleotide sequence ID" value="NZ_BLTE01000001.1"/>
</dbReference>
<comment type="catalytic activity">
    <reaction evidence="9 11">
        <text>L-aspartyl-tRNA(Asn) + L-glutamine + ATP + H2O = L-asparaginyl-tRNA(Asn) + L-glutamate + ADP + phosphate + 2 H(+)</text>
        <dbReference type="Rhea" id="RHEA:14513"/>
        <dbReference type="Rhea" id="RHEA-COMP:9674"/>
        <dbReference type="Rhea" id="RHEA-COMP:9677"/>
        <dbReference type="ChEBI" id="CHEBI:15377"/>
        <dbReference type="ChEBI" id="CHEBI:15378"/>
        <dbReference type="ChEBI" id="CHEBI:29985"/>
        <dbReference type="ChEBI" id="CHEBI:30616"/>
        <dbReference type="ChEBI" id="CHEBI:43474"/>
        <dbReference type="ChEBI" id="CHEBI:58359"/>
        <dbReference type="ChEBI" id="CHEBI:78515"/>
        <dbReference type="ChEBI" id="CHEBI:78516"/>
        <dbReference type="ChEBI" id="CHEBI:456216"/>
    </reaction>
</comment>
<dbReference type="EC" id="6.3.5.-" evidence="11"/>
<evidence type="ECO:0000256" key="5">
    <source>
        <dbReference type="ARBA" id="ARBA00022741"/>
    </source>
</evidence>
<evidence type="ECO:0000313" key="13">
    <source>
        <dbReference type="EMBL" id="GFK92680.1"/>
    </source>
</evidence>
<dbReference type="Gene3D" id="1.10.10.410">
    <property type="match status" value="1"/>
</dbReference>
<evidence type="ECO:0000256" key="2">
    <source>
        <dbReference type="ARBA" id="ARBA00011123"/>
    </source>
</evidence>
<dbReference type="InterPro" id="IPR017959">
    <property type="entry name" value="Asn/Gln-tRNA_amidoTrfase_suB/E"/>
</dbReference>